<evidence type="ECO:0000313" key="1">
    <source>
        <dbReference type="EMBL" id="EGB01959.1"/>
    </source>
</evidence>
<sequence length="281" mass="30455">MHFGLHVRSECVAAQTMEEREASHVVGPDSDAERLFAACCGVCCGGGPYLPIATIPCRQYATWHRCLDLSTPVNFRADGERLVVRTRSNVCFWDVEEIAVGDVESVGVYVEDTAWVSSGDRPVYALEFKAPVPVTNAKQLKRSMPRSCADDGGCDRCCETHLHCAKPAGTPLMPRPYFPACSLGAVVRGRSGVTRLSRRRWLPADVDAMERLASSLAVLLARAADDGASASSDESPRLPRSASEDLLCPRVDARVHPSSSDESLASRAAPVAPWRDPLPVY</sequence>
<reference evidence="1 2" key="1">
    <citation type="journal article" date="2011" name="Proc. Natl. Acad. Sci. U.S.A.">
        <title>Niche of harmful alga Aureococcus anophagefferens revealed through ecogenomics.</title>
        <authorList>
            <person name="Gobler C.J."/>
            <person name="Berry D.L."/>
            <person name="Dyhrman S.T."/>
            <person name="Wilhelm S.W."/>
            <person name="Salamov A."/>
            <person name="Lobanov A.V."/>
            <person name="Zhang Y."/>
            <person name="Collier J.L."/>
            <person name="Wurch L.L."/>
            <person name="Kustka A.B."/>
            <person name="Dill B.D."/>
            <person name="Shah M."/>
            <person name="VerBerkmoes N.C."/>
            <person name="Kuo A."/>
            <person name="Terry A."/>
            <person name="Pangilinan J."/>
            <person name="Lindquist E.A."/>
            <person name="Lucas S."/>
            <person name="Paulsen I.T."/>
            <person name="Hattenrath-Lehmann T.K."/>
            <person name="Talmage S.C."/>
            <person name="Walker E.A."/>
            <person name="Koch F."/>
            <person name="Burson A.M."/>
            <person name="Marcoval M.A."/>
            <person name="Tang Y.Z."/>
            <person name="Lecleir G.R."/>
            <person name="Coyne K.J."/>
            <person name="Berg G.M."/>
            <person name="Bertrand E.M."/>
            <person name="Saito M.A."/>
            <person name="Gladyshev V.N."/>
            <person name="Grigoriev I.V."/>
        </authorList>
    </citation>
    <scope>NUCLEOTIDE SEQUENCE [LARGE SCALE GENOMIC DNA]</scope>
    <source>
        <strain evidence="2">CCMP 1984</strain>
    </source>
</reference>
<dbReference type="RefSeq" id="XP_009043342.1">
    <property type="nucleotide sequence ID" value="XM_009045094.1"/>
</dbReference>
<name>F0YSF0_AURAN</name>
<dbReference type="InParanoid" id="F0YSF0"/>
<evidence type="ECO:0000313" key="2">
    <source>
        <dbReference type="Proteomes" id="UP000002729"/>
    </source>
</evidence>
<protein>
    <submittedName>
        <fullName evidence="1">Expressed protein</fullName>
    </submittedName>
</protein>
<dbReference type="AlphaFoldDB" id="F0YSF0"/>
<dbReference type="Proteomes" id="UP000002729">
    <property type="component" value="Unassembled WGS sequence"/>
</dbReference>
<dbReference type="GeneID" id="20227419"/>
<keyword evidence="2" id="KW-1185">Reference proteome</keyword>
<accession>F0YSF0</accession>
<gene>
    <name evidence="1" type="ORF">AURANDRAFT_69327</name>
</gene>
<dbReference type="KEGG" id="aaf:AURANDRAFT_69327"/>
<proteinExistence type="predicted"/>
<dbReference type="EMBL" id="GL833959">
    <property type="protein sequence ID" value="EGB01959.1"/>
    <property type="molecule type" value="Genomic_DNA"/>
</dbReference>
<organism evidence="2">
    <name type="scientific">Aureococcus anophagefferens</name>
    <name type="common">Harmful bloom alga</name>
    <dbReference type="NCBI Taxonomy" id="44056"/>
    <lineage>
        <taxon>Eukaryota</taxon>
        <taxon>Sar</taxon>
        <taxon>Stramenopiles</taxon>
        <taxon>Ochrophyta</taxon>
        <taxon>Pelagophyceae</taxon>
        <taxon>Pelagomonadales</taxon>
        <taxon>Pelagomonadaceae</taxon>
        <taxon>Aureococcus</taxon>
    </lineage>
</organism>